<evidence type="ECO:0000256" key="6">
    <source>
        <dbReference type="SAM" id="MobiDB-lite"/>
    </source>
</evidence>
<keyword evidence="8" id="KW-0223">Dioxygenase</keyword>
<sequence length="224" mass="25650">MPSATQPAKPFPVFFIGHAGVTLLFEEQRSFDTIRNNLREIGKEILALKPRPKAIVVFSGHFEAGEIHGPGVIEVNVKKNTYILHDFVNDFHDSKPFVYEYEWPHEDAPELAKGIWQHLKDSSIKTKRVQRGVDHGVWVPFKVMFPEDDPLDVPIIQVSTFHGYDLESQIRLGELFNCLQTRIRNNWFRNGRAFVYFEGGNSTSINRRGEEGGRSPGPSRIDDF</sequence>
<feature type="domain" description="Extradiol ring-cleavage dioxygenase class III enzyme subunit B" evidence="7">
    <location>
        <begin position="31"/>
        <end position="199"/>
    </location>
</feature>
<comment type="cofactor">
    <cofactor evidence="1">
        <name>Zn(2+)</name>
        <dbReference type="ChEBI" id="CHEBI:29105"/>
    </cofactor>
</comment>
<accession>A0A9P8UM96</accession>
<dbReference type="Gene3D" id="3.40.830.10">
    <property type="entry name" value="LigB-like"/>
    <property type="match status" value="1"/>
</dbReference>
<feature type="region of interest" description="Disordered" evidence="6">
    <location>
        <begin position="205"/>
        <end position="224"/>
    </location>
</feature>
<organism evidence="8 9">
    <name type="scientific">Truncatella angustata</name>
    <dbReference type="NCBI Taxonomy" id="152316"/>
    <lineage>
        <taxon>Eukaryota</taxon>
        <taxon>Fungi</taxon>
        <taxon>Dikarya</taxon>
        <taxon>Ascomycota</taxon>
        <taxon>Pezizomycotina</taxon>
        <taxon>Sordariomycetes</taxon>
        <taxon>Xylariomycetidae</taxon>
        <taxon>Amphisphaeriales</taxon>
        <taxon>Sporocadaceae</taxon>
        <taxon>Truncatella</taxon>
    </lineage>
</organism>
<evidence type="ECO:0000256" key="2">
    <source>
        <dbReference type="ARBA" id="ARBA00007581"/>
    </source>
</evidence>
<name>A0A9P8UM96_9PEZI</name>
<evidence type="ECO:0000256" key="5">
    <source>
        <dbReference type="ARBA" id="ARBA00023002"/>
    </source>
</evidence>
<keyword evidence="9" id="KW-1185">Reference proteome</keyword>
<dbReference type="PANTHER" id="PTHR30096">
    <property type="entry name" value="4,5-DOPA DIOXYGENASE EXTRADIOL-LIKE PROTEIN"/>
    <property type="match status" value="1"/>
</dbReference>
<dbReference type="SUPFAM" id="SSF53213">
    <property type="entry name" value="LigB-like"/>
    <property type="match status" value="1"/>
</dbReference>
<dbReference type="InterPro" id="IPR014436">
    <property type="entry name" value="Extradiol_dOase_DODA"/>
</dbReference>
<keyword evidence="4" id="KW-0862">Zinc</keyword>
<dbReference type="EMBL" id="JAGPXC010000004">
    <property type="protein sequence ID" value="KAH6654746.1"/>
    <property type="molecule type" value="Genomic_DNA"/>
</dbReference>
<protein>
    <submittedName>
        <fullName evidence="8">Extradiol ring-cleavage dioxygenase, class III enzyme, subunit B</fullName>
    </submittedName>
</protein>
<evidence type="ECO:0000256" key="4">
    <source>
        <dbReference type="ARBA" id="ARBA00022833"/>
    </source>
</evidence>
<dbReference type="GeneID" id="70131746"/>
<dbReference type="OrthoDB" id="7396853at2759"/>
<comment type="similarity">
    <text evidence="2">Belongs to the DODA-type extradiol aromatic ring-opening dioxygenase family.</text>
</comment>
<keyword evidence="3" id="KW-0479">Metal-binding</keyword>
<evidence type="ECO:0000256" key="1">
    <source>
        <dbReference type="ARBA" id="ARBA00001947"/>
    </source>
</evidence>
<reference evidence="8" key="1">
    <citation type="journal article" date="2021" name="Nat. Commun.">
        <title>Genetic determinants of endophytism in the Arabidopsis root mycobiome.</title>
        <authorList>
            <person name="Mesny F."/>
            <person name="Miyauchi S."/>
            <person name="Thiergart T."/>
            <person name="Pickel B."/>
            <person name="Atanasova L."/>
            <person name="Karlsson M."/>
            <person name="Huettel B."/>
            <person name="Barry K.W."/>
            <person name="Haridas S."/>
            <person name="Chen C."/>
            <person name="Bauer D."/>
            <person name="Andreopoulos W."/>
            <person name="Pangilinan J."/>
            <person name="LaButti K."/>
            <person name="Riley R."/>
            <person name="Lipzen A."/>
            <person name="Clum A."/>
            <person name="Drula E."/>
            <person name="Henrissat B."/>
            <person name="Kohler A."/>
            <person name="Grigoriev I.V."/>
            <person name="Martin F.M."/>
            <person name="Hacquard S."/>
        </authorList>
    </citation>
    <scope>NUCLEOTIDE SEQUENCE</scope>
    <source>
        <strain evidence="8">MPI-SDFR-AT-0073</strain>
    </source>
</reference>
<comment type="caution">
    <text evidence="8">The sequence shown here is derived from an EMBL/GenBank/DDBJ whole genome shotgun (WGS) entry which is preliminary data.</text>
</comment>
<dbReference type="AlphaFoldDB" id="A0A9P8UM96"/>
<dbReference type="PANTHER" id="PTHR30096:SF0">
    <property type="entry name" value="4,5-DOPA DIOXYGENASE EXTRADIOL-LIKE PROTEIN"/>
    <property type="match status" value="1"/>
</dbReference>
<dbReference type="RefSeq" id="XP_045959016.1">
    <property type="nucleotide sequence ID" value="XM_046102854.1"/>
</dbReference>
<dbReference type="Pfam" id="PF02900">
    <property type="entry name" value="LigB"/>
    <property type="match status" value="1"/>
</dbReference>
<evidence type="ECO:0000256" key="3">
    <source>
        <dbReference type="ARBA" id="ARBA00022723"/>
    </source>
</evidence>
<dbReference type="InterPro" id="IPR004183">
    <property type="entry name" value="Xdiol_dOase_suB"/>
</dbReference>
<dbReference type="GO" id="GO:0008198">
    <property type="term" value="F:ferrous iron binding"/>
    <property type="evidence" value="ECO:0007669"/>
    <property type="project" value="InterPro"/>
</dbReference>
<evidence type="ECO:0000259" key="7">
    <source>
        <dbReference type="Pfam" id="PF02900"/>
    </source>
</evidence>
<dbReference type="CDD" id="cd07363">
    <property type="entry name" value="45_DOPA_Dioxygenase"/>
    <property type="match status" value="1"/>
</dbReference>
<evidence type="ECO:0000313" key="9">
    <source>
        <dbReference type="Proteomes" id="UP000758603"/>
    </source>
</evidence>
<dbReference type="GO" id="GO:0008270">
    <property type="term" value="F:zinc ion binding"/>
    <property type="evidence" value="ECO:0007669"/>
    <property type="project" value="InterPro"/>
</dbReference>
<dbReference type="GO" id="GO:0016702">
    <property type="term" value="F:oxidoreductase activity, acting on single donors with incorporation of molecular oxygen, incorporation of two atoms of oxygen"/>
    <property type="evidence" value="ECO:0007669"/>
    <property type="project" value="UniProtKB-ARBA"/>
</dbReference>
<dbReference type="Proteomes" id="UP000758603">
    <property type="component" value="Unassembled WGS sequence"/>
</dbReference>
<gene>
    <name evidence="8" type="ORF">BKA67DRAFT_566139</name>
</gene>
<evidence type="ECO:0000313" key="8">
    <source>
        <dbReference type="EMBL" id="KAH6654746.1"/>
    </source>
</evidence>
<keyword evidence="5" id="KW-0560">Oxidoreductase</keyword>
<proteinExistence type="inferred from homology"/>